<dbReference type="InterPro" id="IPR016047">
    <property type="entry name" value="M23ase_b-sheet_dom"/>
</dbReference>
<dbReference type="OrthoDB" id="507840at2"/>
<dbReference type="AlphaFoldDB" id="A0A511N2G3"/>
<evidence type="ECO:0000256" key="1">
    <source>
        <dbReference type="ARBA" id="ARBA00022729"/>
    </source>
</evidence>
<gene>
    <name evidence="3" type="ORF">DC3_22830</name>
</gene>
<keyword evidence="1" id="KW-0732">Signal</keyword>
<keyword evidence="4" id="KW-1185">Reference proteome</keyword>
<dbReference type="RefSeq" id="WP_146884464.1">
    <property type="nucleotide sequence ID" value="NZ_BJXB01000009.1"/>
</dbReference>
<name>A0A511N2G3_DEIC1</name>
<dbReference type="EMBL" id="BJXB01000009">
    <property type="protein sequence ID" value="GEM46648.1"/>
    <property type="molecule type" value="Genomic_DNA"/>
</dbReference>
<dbReference type="GO" id="GO:0004222">
    <property type="term" value="F:metalloendopeptidase activity"/>
    <property type="evidence" value="ECO:0007669"/>
    <property type="project" value="TreeGrafter"/>
</dbReference>
<dbReference type="InterPro" id="IPR011055">
    <property type="entry name" value="Dup_hybrid_motif"/>
</dbReference>
<evidence type="ECO:0000313" key="4">
    <source>
        <dbReference type="Proteomes" id="UP000321306"/>
    </source>
</evidence>
<accession>A0A511N2G3</accession>
<dbReference type="PANTHER" id="PTHR21666:SF289">
    <property type="entry name" value="L-ALA--D-GLU ENDOPEPTIDASE"/>
    <property type="match status" value="1"/>
</dbReference>
<reference evidence="3 4" key="1">
    <citation type="submission" date="2019-07" db="EMBL/GenBank/DDBJ databases">
        <title>Whole genome shotgun sequence of Deinococcus cellulosilyticus NBRC 106333.</title>
        <authorList>
            <person name="Hosoyama A."/>
            <person name="Uohara A."/>
            <person name="Ohji S."/>
            <person name="Ichikawa N."/>
        </authorList>
    </citation>
    <scope>NUCLEOTIDE SEQUENCE [LARGE SCALE GENOMIC DNA]</scope>
    <source>
        <strain evidence="3 4">NBRC 106333</strain>
    </source>
</reference>
<proteinExistence type="predicted"/>
<dbReference type="CDD" id="cd12797">
    <property type="entry name" value="M23_peptidase"/>
    <property type="match status" value="1"/>
</dbReference>
<organism evidence="3 4">
    <name type="scientific">Deinococcus cellulosilyticus (strain DSM 18568 / NBRC 106333 / KACC 11606 / 5516J-15)</name>
    <dbReference type="NCBI Taxonomy" id="1223518"/>
    <lineage>
        <taxon>Bacteria</taxon>
        <taxon>Thermotogati</taxon>
        <taxon>Deinococcota</taxon>
        <taxon>Deinococci</taxon>
        <taxon>Deinococcales</taxon>
        <taxon>Deinococcaceae</taxon>
        <taxon>Deinococcus</taxon>
    </lineage>
</organism>
<evidence type="ECO:0000259" key="2">
    <source>
        <dbReference type="Pfam" id="PF01551"/>
    </source>
</evidence>
<comment type="caution">
    <text evidence="3">The sequence shown here is derived from an EMBL/GenBank/DDBJ whole genome shotgun (WGS) entry which is preliminary data.</text>
</comment>
<dbReference type="Proteomes" id="UP000321306">
    <property type="component" value="Unassembled WGS sequence"/>
</dbReference>
<dbReference type="SUPFAM" id="SSF51261">
    <property type="entry name" value="Duplicated hybrid motif"/>
    <property type="match status" value="1"/>
</dbReference>
<protein>
    <recommendedName>
        <fullName evidence="2">M23ase beta-sheet core domain-containing protein</fullName>
    </recommendedName>
</protein>
<dbReference type="Gene3D" id="2.70.70.10">
    <property type="entry name" value="Glucose Permease (Domain IIA)"/>
    <property type="match status" value="1"/>
</dbReference>
<evidence type="ECO:0000313" key="3">
    <source>
        <dbReference type="EMBL" id="GEM46648.1"/>
    </source>
</evidence>
<dbReference type="InterPro" id="IPR050570">
    <property type="entry name" value="Cell_wall_metabolism_enzyme"/>
</dbReference>
<dbReference type="PANTHER" id="PTHR21666">
    <property type="entry name" value="PEPTIDASE-RELATED"/>
    <property type="match status" value="1"/>
</dbReference>
<sequence>MWLANGQVANGFGYRQMVVVGKNFHPALDIRGKAGSPVRAAQSGVVKVSCWDTKGFGYTVDHSNSVESRYSHKSKLLVTAGQLVQAGQVLALMGQTDFATVVHVDFRVYVQDKEINPLTAL</sequence>
<dbReference type="Pfam" id="PF01551">
    <property type="entry name" value="Peptidase_M23"/>
    <property type="match status" value="1"/>
</dbReference>
<feature type="domain" description="M23ase beta-sheet core" evidence="2">
    <location>
        <begin position="24"/>
        <end position="117"/>
    </location>
</feature>